<dbReference type="SUPFAM" id="SSF46609">
    <property type="entry name" value="Fe,Mn superoxide dismutase (SOD), N-terminal domain"/>
    <property type="match status" value="1"/>
</dbReference>
<gene>
    <name evidence="3" type="ORF">B0T18DRAFT_398690</name>
</gene>
<dbReference type="Proteomes" id="UP001172155">
    <property type="component" value="Unassembled WGS sequence"/>
</dbReference>
<evidence type="ECO:0000256" key="1">
    <source>
        <dbReference type="ARBA" id="ARBA00037226"/>
    </source>
</evidence>
<evidence type="ECO:0000313" key="3">
    <source>
        <dbReference type="EMBL" id="KAK0754194.1"/>
    </source>
</evidence>
<keyword evidence="4" id="KW-1185">Reference proteome</keyword>
<dbReference type="InterPro" id="IPR036314">
    <property type="entry name" value="SOD_C_sf"/>
</dbReference>
<name>A0AA40FAH5_9PEZI</name>
<dbReference type="PANTHER" id="PTHR43595">
    <property type="entry name" value="37S RIBOSOMAL PROTEIN S26, MITOCHONDRIAL"/>
    <property type="match status" value="1"/>
</dbReference>
<dbReference type="EMBL" id="JAUKUD010000001">
    <property type="protein sequence ID" value="KAK0754194.1"/>
    <property type="molecule type" value="Genomic_DNA"/>
</dbReference>
<dbReference type="SUPFAM" id="SSF54719">
    <property type="entry name" value="Fe,Mn superoxide dismutase (SOD), C-terminal domain"/>
    <property type="match status" value="1"/>
</dbReference>
<dbReference type="PANTHER" id="PTHR43595:SF2">
    <property type="entry name" value="SMALL RIBOSOMAL SUBUNIT PROTEIN MS42"/>
    <property type="match status" value="1"/>
</dbReference>
<comment type="caution">
    <text evidence="3">The sequence shown here is derived from an EMBL/GenBank/DDBJ whole genome shotgun (WGS) entry which is preliminary data.</text>
</comment>
<dbReference type="InterPro" id="IPR019832">
    <property type="entry name" value="Mn/Fe_SOD_C"/>
</dbReference>
<reference evidence="3" key="1">
    <citation type="submission" date="2023-06" db="EMBL/GenBank/DDBJ databases">
        <title>Genome-scale phylogeny and comparative genomics of the fungal order Sordariales.</title>
        <authorList>
            <consortium name="Lawrence Berkeley National Laboratory"/>
            <person name="Hensen N."/>
            <person name="Bonometti L."/>
            <person name="Westerberg I."/>
            <person name="Brannstrom I.O."/>
            <person name="Guillou S."/>
            <person name="Cros-Aarteil S."/>
            <person name="Calhoun S."/>
            <person name="Haridas S."/>
            <person name="Kuo A."/>
            <person name="Mondo S."/>
            <person name="Pangilinan J."/>
            <person name="Riley R."/>
            <person name="LaButti K."/>
            <person name="Andreopoulos B."/>
            <person name="Lipzen A."/>
            <person name="Chen C."/>
            <person name="Yanf M."/>
            <person name="Daum C."/>
            <person name="Ng V."/>
            <person name="Clum A."/>
            <person name="Steindorff A."/>
            <person name="Ohm R."/>
            <person name="Martin F."/>
            <person name="Silar P."/>
            <person name="Natvig D."/>
            <person name="Lalanne C."/>
            <person name="Gautier V."/>
            <person name="Ament-velasquez S.L."/>
            <person name="Kruys A."/>
            <person name="Hutchinson M.I."/>
            <person name="Powell A.J."/>
            <person name="Barry K."/>
            <person name="Miller A.N."/>
            <person name="Grigoriev I.V."/>
            <person name="Debuchy R."/>
            <person name="Gladieux P."/>
            <person name="Thoren M.H."/>
            <person name="Johannesson H."/>
        </authorList>
    </citation>
    <scope>NUCLEOTIDE SEQUENCE</scope>
    <source>
        <strain evidence="3">SMH3187-1</strain>
    </source>
</reference>
<proteinExistence type="predicted"/>
<sequence>MIRPRLRIPRAPRLGGLAKPCTTPSPFAAAAPSLFRPRSIHTVPPLDFDDGKVPGNWLLSSDGYTLSWTNWQGFLLHKLNALTIGTEFEYKDLKSVLLETARDPEFAHIFNYASAAHNNHFFFKHLAPTNVAIPSGLQTQLETSFGSVETLRREMVNTAAAMFGPGFVWLVLSKPAAGFATFKVLPTYLAGSPYPGAHWRRQPNDLSTAVGPTEAGLGTARQYLEDTAYGQGRASAAAARRKEIAPGGIDLFPVLCLSVWEHAYLADYGVGEKLAFAERWWNFVDWEKVQDEATTGDAALRTKA</sequence>
<comment type="function">
    <text evidence="1">Component of the mitochondrial ribosome (mitoribosome), a dedicated translation machinery responsible for the synthesis of mitochondrial genome-encoded proteins, including at least some of the essential transmembrane subunits of the mitochondrial respiratory chain. The mitoribosomes are attached to the mitochondrial inner membrane and translation products are cotranslationally integrated into the membrane.</text>
</comment>
<protein>
    <submittedName>
        <fullName evidence="3">Manganese/iron superoxide dismutase</fullName>
    </submittedName>
</protein>
<feature type="domain" description="Manganese/iron superoxide dismutase C-terminal" evidence="2">
    <location>
        <begin position="251"/>
        <end position="291"/>
    </location>
</feature>
<evidence type="ECO:0000259" key="2">
    <source>
        <dbReference type="Pfam" id="PF02777"/>
    </source>
</evidence>
<dbReference type="AlphaFoldDB" id="A0AA40FAH5"/>
<accession>A0AA40FAH5</accession>
<dbReference type="GO" id="GO:0004784">
    <property type="term" value="F:superoxide dismutase activity"/>
    <property type="evidence" value="ECO:0007669"/>
    <property type="project" value="InterPro"/>
</dbReference>
<evidence type="ECO:0000313" key="4">
    <source>
        <dbReference type="Proteomes" id="UP001172155"/>
    </source>
</evidence>
<dbReference type="GO" id="GO:0046872">
    <property type="term" value="F:metal ion binding"/>
    <property type="evidence" value="ECO:0007669"/>
    <property type="project" value="InterPro"/>
</dbReference>
<organism evidence="3 4">
    <name type="scientific">Schizothecium vesticola</name>
    <dbReference type="NCBI Taxonomy" id="314040"/>
    <lineage>
        <taxon>Eukaryota</taxon>
        <taxon>Fungi</taxon>
        <taxon>Dikarya</taxon>
        <taxon>Ascomycota</taxon>
        <taxon>Pezizomycotina</taxon>
        <taxon>Sordariomycetes</taxon>
        <taxon>Sordariomycetidae</taxon>
        <taxon>Sordariales</taxon>
        <taxon>Schizotheciaceae</taxon>
        <taxon>Schizothecium</taxon>
    </lineage>
</organism>
<feature type="domain" description="Manganese/iron superoxide dismutase C-terminal" evidence="2">
    <location>
        <begin position="137"/>
        <end position="175"/>
    </location>
</feature>
<dbReference type="GO" id="GO:0005737">
    <property type="term" value="C:cytoplasm"/>
    <property type="evidence" value="ECO:0007669"/>
    <property type="project" value="TreeGrafter"/>
</dbReference>
<dbReference type="InterPro" id="IPR036324">
    <property type="entry name" value="Mn/Fe_SOD_N_sf"/>
</dbReference>
<dbReference type="Pfam" id="PF02777">
    <property type="entry name" value="Sod_Fe_C"/>
    <property type="match status" value="2"/>
</dbReference>
<dbReference type="Gene3D" id="3.55.40.20">
    <property type="entry name" value="Iron/manganese superoxide dismutase, C-terminal domain"/>
    <property type="match status" value="1"/>
</dbReference>